<dbReference type="AlphaFoldDB" id="A0A075JIE0"/>
<gene>
    <name evidence="2" type="ORF">HX89_13135</name>
</gene>
<dbReference type="GeneID" id="41841993"/>
<dbReference type="HOGENOM" id="CLU_2805367_0_0_11"/>
<dbReference type="RefSeq" id="WP_006943496.1">
    <property type="nucleotide sequence ID" value="NZ_CP008889.1"/>
</dbReference>
<feature type="compositionally biased region" description="Gly residues" evidence="1">
    <location>
        <begin position="58"/>
        <end position="67"/>
    </location>
</feature>
<proteinExistence type="predicted"/>
<reference evidence="2 3" key="1">
    <citation type="submission" date="2014-07" db="EMBL/GenBank/DDBJ databases">
        <title>Genome Sequencing of Dermacoccus nishinomiyaensis.</title>
        <authorList>
            <person name="Hong K.W."/>
            <person name="Chan K.G."/>
        </authorList>
    </citation>
    <scope>NUCLEOTIDE SEQUENCE [LARGE SCALE GENOMIC DNA]</scope>
    <source>
        <strain evidence="2 3">M25</strain>
    </source>
</reference>
<feature type="region of interest" description="Disordered" evidence="1">
    <location>
        <begin position="28"/>
        <end position="67"/>
    </location>
</feature>
<accession>A0A075JIE0</accession>
<feature type="region of interest" description="Disordered" evidence="1">
    <location>
        <begin position="1"/>
        <end position="20"/>
    </location>
</feature>
<organism evidence="2 3">
    <name type="scientific">Dermacoccus nishinomiyaensis</name>
    <dbReference type="NCBI Taxonomy" id="1274"/>
    <lineage>
        <taxon>Bacteria</taxon>
        <taxon>Bacillati</taxon>
        <taxon>Actinomycetota</taxon>
        <taxon>Actinomycetes</taxon>
        <taxon>Micrococcales</taxon>
        <taxon>Dermacoccaceae</taxon>
        <taxon>Dermacoccus</taxon>
    </lineage>
</organism>
<sequence>MTVPQMVRNHAQRAERRARFEAEAQLAERLSKARTPRQKRRELARVNGEAKRARSGDQEGGTVGRRE</sequence>
<evidence type="ECO:0000256" key="1">
    <source>
        <dbReference type="SAM" id="MobiDB-lite"/>
    </source>
</evidence>
<keyword evidence="3" id="KW-1185">Reference proteome</keyword>
<evidence type="ECO:0000313" key="3">
    <source>
        <dbReference type="Proteomes" id="UP000027986"/>
    </source>
</evidence>
<feature type="compositionally biased region" description="Basic and acidic residues" evidence="1">
    <location>
        <begin position="41"/>
        <end position="57"/>
    </location>
</feature>
<protein>
    <submittedName>
        <fullName evidence="2">Uncharacterized protein</fullName>
    </submittedName>
</protein>
<dbReference type="EMBL" id="CP008889">
    <property type="protein sequence ID" value="AIF41714.1"/>
    <property type="molecule type" value="Genomic_DNA"/>
</dbReference>
<dbReference type="Proteomes" id="UP000027986">
    <property type="component" value="Chromosome"/>
</dbReference>
<name>A0A075JIE0_9MICO</name>
<dbReference type="KEGG" id="dni:HX89_13135"/>
<evidence type="ECO:0000313" key="2">
    <source>
        <dbReference type="EMBL" id="AIF41714.1"/>
    </source>
</evidence>